<evidence type="ECO:0000256" key="1">
    <source>
        <dbReference type="SAM" id="MobiDB-lite"/>
    </source>
</evidence>
<reference evidence="2 3" key="1">
    <citation type="submission" date="2020-09" db="EMBL/GenBank/DDBJ databases">
        <title>Investigation of environmental microbe.</title>
        <authorList>
            <person name="Ou Y."/>
            <person name="Kang Q."/>
        </authorList>
    </citation>
    <scope>NUCLEOTIDE SEQUENCE [LARGE SCALE GENOMIC DNA]</scope>
    <source>
        <strain evidence="2 3">KJZ-9</strain>
    </source>
</reference>
<keyword evidence="3" id="KW-1185">Reference proteome</keyword>
<dbReference type="AlphaFoldDB" id="A0A7H2BJG3"/>
<evidence type="ECO:0000313" key="2">
    <source>
        <dbReference type="EMBL" id="QNV39809.1"/>
    </source>
</evidence>
<organism evidence="2 3">
    <name type="scientific">Rothia amarae</name>
    <dbReference type="NCBI Taxonomy" id="169480"/>
    <lineage>
        <taxon>Bacteria</taxon>
        <taxon>Bacillati</taxon>
        <taxon>Actinomycetota</taxon>
        <taxon>Actinomycetes</taxon>
        <taxon>Micrococcales</taxon>
        <taxon>Micrococcaceae</taxon>
        <taxon>Rothia</taxon>
    </lineage>
</organism>
<name>A0A7H2BJG3_9MICC</name>
<accession>A0A7H2BJG3</accession>
<dbReference type="RefSeq" id="WP_190617394.1">
    <property type="nucleotide sequence ID" value="NZ_CP061538.1"/>
</dbReference>
<dbReference type="KEGG" id="rama:IDM48_10750"/>
<dbReference type="EMBL" id="CP061538">
    <property type="protein sequence ID" value="QNV39809.1"/>
    <property type="molecule type" value="Genomic_DNA"/>
</dbReference>
<dbReference type="Proteomes" id="UP000516421">
    <property type="component" value="Chromosome"/>
</dbReference>
<gene>
    <name evidence="2" type="ORF">IDM48_10750</name>
</gene>
<protein>
    <submittedName>
        <fullName evidence="2">Uncharacterized protein</fullName>
    </submittedName>
</protein>
<evidence type="ECO:0000313" key="3">
    <source>
        <dbReference type="Proteomes" id="UP000516421"/>
    </source>
</evidence>
<feature type="region of interest" description="Disordered" evidence="1">
    <location>
        <begin position="80"/>
        <end position="104"/>
    </location>
</feature>
<proteinExistence type="predicted"/>
<sequence length="104" mass="10937">MPDLDFSYDLLQQLIDTFKTSHRSMEQLAGSLAPSSASEDPVAAHHAETVKAEEEKLLVDASTSLSNAQEGAQITYDTFKEADGTSNPGPVGTLGAVAAQAQKS</sequence>